<keyword evidence="1" id="KW-0472">Membrane</keyword>
<feature type="transmembrane region" description="Helical" evidence="1">
    <location>
        <begin position="161"/>
        <end position="182"/>
    </location>
</feature>
<keyword evidence="1" id="KW-0812">Transmembrane</keyword>
<name>A0A455SWZ9_9CHLR</name>
<protein>
    <submittedName>
        <fullName evidence="2">Uncharacterized protein</fullName>
    </submittedName>
</protein>
<evidence type="ECO:0000313" key="2">
    <source>
        <dbReference type="EMBL" id="BBH92106.1"/>
    </source>
</evidence>
<gene>
    <name evidence="2" type="ORF">KTA_03050</name>
</gene>
<sequence length="194" mass="20949">MQLFWFRSAADLAGPGGQHPDLALIELAATDTFEAIIAGLPTAAPALLVRFPATGPLVEEQELLLRRCQASAERLAVLLPPEQLCQWGASAYRAGVPFACRWERALALLGIDALAFPRDEAGQEQEGSVPARAQPVSIEHQPQTEGFRPRLLWAGCFASRWLCLLNLLWSGGCLLGLVLLLIQPVLSLPVPGKP</sequence>
<evidence type="ECO:0000256" key="1">
    <source>
        <dbReference type="SAM" id="Phobius"/>
    </source>
</evidence>
<dbReference type="EMBL" id="AP019377">
    <property type="protein sequence ID" value="BBH92106.1"/>
    <property type="molecule type" value="Genomic_DNA"/>
</dbReference>
<keyword evidence="1" id="KW-1133">Transmembrane helix</keyword>
<organism evidence="2">
    <name type="scientific">Thermogemmatispora argillosa</name>
    <dbReference type="NCBI Taxonomy" id="2045280"/>
    <lineage>
        <taxon>Bacteria</taxon>
        <taxon>Bacillati</taxon>
        <taxon>Chloroflexota</taxon>
        <taxon>Ktedonobacteria</taxon>
        <taxon>Thermogemmatisporales</taxon>
        <taxon>Thermogemmatisporaceae</taxon>
        <taxon>Thermogemmatispora</taxon>
    </lineage>
</organism>
<dbReference type="AlphaFoldDB" id="A0A455SWZ9"/>
<reference evidence="2" key="1">
    <citation type="submission" date="2018-12" db="EMBL/GenBank/DDBJ databases">
        <title>Novel natural products biosynthetic potential of the class Ktedonobacteria.</title>
        <authorList>
            <person name="Zheng Y."/>
            <person name="Saitou A."/>
            <person name="Wang C.M."/>
            <person name="Toyoda A."/>
            <person name="Minakuchi Y."/>
            <person name="Sekiguchi Y."/>
            <person name="Ueda K."/>
            <person name="Takano H."/>
            <person name="Sakai Y."/>
            <person name="Yokota A."/>
            <person name="Yabe S."/>
        </authorList>
    </citation>
    <scope>NUCLEOTIDE SEQUENCE</scope>
    <source>
        <strain evidence="2">A3-2</strain>
    </source>
</reference>
<proteinExistence type="predicted"/>
<accession>A0A455SWZ9</accession>